<evidence type="ECO:0000256" key="5">
    <source>
        <dbReference type="ARBA" id="ARBA00022538"/>
    </source>
</evidence>
<dbReference type="InterPro" id="IPR006153">
    <property type="entry name" value="Cation/H_exchanger_TM"/>
</dbReference>
<keyword evidence="6 12" id="KW-0812">Transmembrane</keyword>
<feature type="transmembrane region" description="Helical" evidence="12">
    <location>
        <begin position="117"/>
        <end position="135"/>
    </location>
</feature>
<evidence type="ECO:0000259" key="13">
    <source>
        <dbReference type="Pfam" id="PF00999"/>
    </source>
</evidence>
<comment type="subcellular location">
    <subcellularLocation>
        <location evidence="3">Membrane</location>
        <topology evidence="3">Multi-pass membrane protein</topology>
    </subcellularLocation>
    <subcellularLocation>
        <location evidence="2">Plastid</location>
        <location evidence="2">Chloroplast envelope</location>
    </subcellularLocation>
</comment>
<protein>
    <submittedName>
        <fullName evidence="16">Cation/H(+) antiporter 28</fullName>
    </submittedName>
</protein>
<feature type="transmembrane region" description="Helical" evidence="12">
    <location>
        <begin position="389"/>
        <end position="409"/>
    </location>
</feature>
<dbReference type="Gene3D" id="3.40.50.12370">
    <property type="match status" value="1"/>
</dbReference>
<dbReference type="GO" id="GO:0009941">
    <property type="term" value="C:chloroplast envelope"/>
    <property type="evidence" value="ECO:0007669"/>
    <property type="project" value="UniProtKB-SubCell"/>
</dbReference>
<evidence type="ECO:0000256" key="3">
    <source>
        <dbReference type="ARBA" id="ARBA00004141"/>
    </source>
</evidence>
<feature type="transmembrane region" description="Helical" evidence="12">
    <location>
        <begin position="326"/>
        <end position="345"/>
    </location>
</feature>
<dbReference type="GO" id="GO:0016020">
    <property type="term" value="C:membrane"/>
    <property type="evidence" value="ECO:0007669"/>
    <property type="project" value="UniProtKB-SubCell"/>
</dbReference>
<organism evidence="16 17">
    <name type="scientific">Acorus gramineus</name>
    <name type="common">Dwarf sweet flag</name>
    <dbReference type="NCBI Taxonomy" id="55184"/>
    <lineage>
        <taxon>Eukaryota</taxon>
        <taxon>Viridiplantae</taxon>
        <taxon>Streptophyta</taxon>
        <taxon>Embryophyta</taxon>
        <taxon>Tracheophyta</taxon>
        <taxon>Spermatophyta</taxon>
        <taxon>Magnoliopsida</taxon>
        <taxon>Liliopsida</taxon>
        <taxon>Acoraceae</taxon>
        <taxon>Acorus</taxon>
    </lineage>
</organism>
<dbReference type="Pfam" id="PF23256">
    <property type="entry name" value="CHX17_2nd"/>
    <property type="match status" value="1"/>
</dbReference>
<dbReference type="InterPro" id="IPR057290">
    <property type="entry name" value="CHX17_C"/>
</dbReference>
<evidence type="ECO:0000259" key="15">
    <source>
        <dbReference type="Pfam" id="PF23259"/>
    </source>
</evidence>
<dbReference type="InterPro" id="IPR050794">
    <property type="entry name" value="CPA2_transporter"/>
</dbReference>
<keyword evidence="4" id="KW-0813">Transport</keyword>
<dbReference type="Gene3D" id="1.20.1530.20">
    <property type="match status" value="1"/>
</dbReference>
<dbReference type="GO" id="GO:0012505">
    <property type="term" value="C:endomembrane system"/>
    <property type="evidence" value="ECO:0007669"/>
    <property type="project" value="TreeGrafter"/>
</dbReference>
<evidence type="ECO:0000256" key="6">
    <source>
        <dbReference type="ARBA" id="ARBA00022692"/>
    </source>
</evidence>
<name>A0AAV9A6F6_ACOGR</name>
<comment type="function">
    <text evidence="1">May function as sodium-coupled metabolite transporter across the chloroplast envelope.</text>
</comment>
<evidence type="ECO:0000256" key="1">
    <source>
        <dbReference type="ARBA" id="ARBA00003198"/>
    </source>
</evidence>
<reference evidence="16" key="1">
    <citation type="journal article" date="2023" name="Nat. Commun.">
        <title>Diploid and tetraploid genomes of Acorus and the evolution of monocots.</title>
        <authorList>
            <person name="Ma L."/>
            <person name="Liu K.W."/>
            <person name="Li Z."/>
            <person name="Hsiao Y.Y."/>
            <person name="Qi Y."/>
            <person name="Fu T."/>
            <person name="Tang G.D."/>
            <person name="Zhang D."/>
            <person name="Sun W.H."/>
            <person name="Liu D.K."/>
            <person name="Li Y."/>
            <person name="Chen G.Z."/>
            <person name="Liu X.D."/>
            <person name="Liao X.Y."/>
            <person name="Jiang Y.T."/>
            <person name="Yu X."/>
            <person name="Hao Y."/>
            <person name="Huang J."/>
            <person name="Zhao X.W."/>
            <person name="Ke S."/>
            <person name="Chen Y.Y."/>
            <person name="Wu W.L."/>
            <person name="Hsu J.L."/>
            <person name="Lin Y.F."/>
            <person name="Huang M.D."/>
            <person name="Li C.Y."/>
            <person name="Huang L."/>
            <person name="Wang Z.W."/>
            <person name="Zhao X."/>
            <person name="Zhong W.Y."/>
            <person name="Peng D.H."/>
            <person name="Ahmad S."/>
            <person name="Lan S."/>
            <person name="Zhang J.S."/>
            <person name="Tsai W.C."/>
            <person name="Van de Peer Y."/>
            <person name="Liu Z.J."/>
        </authorList>
    </citation>
    <scope>NUCLEOTIDE SEQUENCE</scope>
    <source>
        <strain evidence="16">SCP</strain>
    </source>
</reference>
<evidence type="ECO:0000256" key="8">
    <source>
        <dbReference type="ARBA" id="ARBA00022989"/>
    </source>
</evidence>
<accession>A0AAV9A6F6</accession>
<feature type="transmembrane region" description="Helical" evidence="12">
    <location>
        <begin position="81"/>
        <end position="102"/>
    </location>
</feature>
<evidence type="ECO:0000256" key="7">
    <source>
        <dbReference type="ARBA" id="ARBA00022958"/>
    </source>
</evidence>
<dbReference type="Pfam" id="PF23259">
    <property type="entry name" value="CHX17_C"/>
    <property type="match status" value="1"/>
</dbReference>
<evidence type="ECO:0000256" key="10">
    <source>
        <dbReference type="ARBA" id="ARBA00023136"/>
    </source>
</evidence>
<feature type="domain" description="Cation/H(+) antiporter C-terminal" evidence="15">
    <location>
        <begin position="611"/>
        <end position="761"/>
    </location>
</feature>
<evidence type="ECO:0000256" key="2">
    <source>
        <dbReference type="ARBA" id="ARBA00004119"/>
    </source>
</evidence>
<dbReference type="InterPro" id="IPR038770">
    <property type="entry name" value="Na+/solute_symporter_sf"/>
</dbReference>
<dbReference type="EMBL" id="JAUJYN010000012">
    <property type="protein sequence ID" value="KAK1259802.1"/>
    <property type="molecule type" value="Genomic_DNA"/>
</dbReference>
<dbReference type="InterPro" id="IPR057291">
    <property type="entry name" value="CHX17_2nd"/>
</dbReference>
<dbReference type="GO" id="GO:1902600">
    <property type="term" value="P:proton transmembrane transport"/>
    <property type="evidence" value="ECO:0007669"/>
    <property type="project" value="InterPro"/>
</dbReference>
<keyword evidence="5" id="KW-0633">Potassium transport</keyword>
<gene>
    <name evidence="16" type="ORF">QJS04_geneDACA010249</name>
</gene>
<dbReference type="Pfam" id="PF00999">
    <property type="entry name" value="Na_H_Exchanger"/>
    <property type="match status" value="1"/>
</dbReference>
<evidence type="ECO:0000313" key="17">
    <source>
        <dbReference type="Proteomes" id="UP001179952"/>
    </source>
</evidence>
<keyword evidence="17" id="KW-1185">Reference proteome</keyword>
<reference evidence="16" key="2">
    <citation type="submission" date="2023-06" db="EMBL/GenBank/DDBJ databases">
        <authorList>
            <person name="Ma L."/>
            <person name="Liu K.-W."/>
            <person name="Li Z."/>
            <person name="Hsiao Y.-Y."/>
            <person name="Qi Y."/>
            <person name="Fu T."/>
            <person name="Tang G."/>
            <person name="Zhang D."/>
            <person name="Sun W.-H."/>
            <person name="Liu D.-K."/>
            <person name="Li Y."/>
            <person name="Chen G.-Z."/>
            <person name="Liu X.-D."/>
            <person name="Liao X.-Y."/>
            <person name="Jiang Y.-T."/>
            <person name="Yu X."/>
            <person name="Hao Y."/>
            <person name="Huang J."/>
            <person name="Zhao X.-W."/>
            <person name="Ke S."/>
            <person name="Chen Y.-Y."/>
            <person name="Wu W.-L."/>
            <person name="Hsu J.-L."/>
            <person name="Lin Y.-F."/>
            <person name="Huang M.-D."/>
            <person name="Li C.-Y."/>
            <person name="Huang L."/>
            <person name="Wang Z.-W."/>
            <person name="Zhao X."/>
            <person name="Zhong W.-Y."/>
            <person name="Peng D.-H."/>
            <person name="Ahmad S."/>
            <person name="Lan S."/>
            <person name="Zhang J.-S."/>
            <person name="Tsai W.-C."/>
            <person name="Van De Peer Y."/>
            <person name="Liu Z.-J."/>
        </authorList>
    </citation>
    <scope>NUCLEOTIDE SEQUENCE</scope>
    <source>
        <strain evidence="16">SCP</strain>
        <tissue evidence="16">Leaves</tissue>
    </source>
</reference>
<dbReference type="GO" id="GO:0006885">
    <property type="term" value="P:regulation of pH"/>
    <property type="evidence" value="ECO:0007669"/>
    <property type="project" value="TreeGrafter"/>
</dbReference>
<sequence>MSSSSTHHRKPHPNDGCWVAGSSTTAQYSLLVFNIFIVFFSCKSLHLLLKRFRQPRLISEFFVGLMAGNVSYIRRSFSPHFVPTVDVLSRYAVMAYLFVVGLEMEPLSLPSLPSRDIAVTASSLASSLLSSLLLLRTFLGGGGKARVFAAFVAYMANTSSPLVARLTTELKIGKSDVGRLVVSAAVLSDMASTALMAVGAAFASGFGSKELGRLVFLAVEAAFIVKVAPQAAEWFDDRNPEGKHVRGSHVALAAACVAGLCASMRLTGYDPAMAAFVVGLSLPREGRISRVFISKINYVLSTTFFPLFMTNVGLQADFRATPWGRLSGLIAIATVGKASGAMIAAMRTGLRASEAGAVGILLNVRGHYHIFMARAALEHKMIGRSTFTALILFVAASVSLVPMTVGVIVRRERRRTARGVPMAVQWANPSAEMNLVVCLHGAHNVAAATCVADMARGAGGEARMSLYAMDLVEMNDRAAATLVTADGMEGGIEAVTVADEEVVELREQIGACIKAYERECDGGVTVRRLLAVSKFASMHEDVCNAAEDVAAVLIVLPFHKSVIIAGGGHASFQQVNQKILKHAPCSVAILVDRGLGRAVGGAGTASCATQQVAVIFVGGRDDREALALAARMSKHPGVSLTAVRLLPETAGTVLEGEAAEEMEMDDECFAEFYERNVAAGRVGYVEKYVASGGETVRMLKGMEGLYGMFVVGRGGSAAAAARGMMSGLRDWKEFPELGLIGDVLVSQDFSTTASVLVVQQHFNRRHGGGGGGDRDVAFL</sequence>
<dbReference type="GO" id="GO:0006813">
    <property type="term" value="P:potassium ion transport"/>
    <property type="evidence" value="ECO:0007669"/>
    <property type="project" value="UniProtKB-KW"/>
</dbReference>
<feature type="domain" description="Cation/H(+) antiporter central" evidence="14">
    <location>
        <begin position="463"/>
        <end position="597"/>
    </location>
</feature>
<comment type="caution">
    <text evidence="16">The sequence shown here is derived from an EMBL/GenBank/DDBJ whole genome shotgun (WGS) entry which is preliminary data.</text>
</comment>
<dbReference type="GO" id="GO:0015297">
    <property type="term" value="F:antiporter activity"/>
    <property type="evidence" value="ECO:0007669"/>
    <property type="project" value="InterPro"/>
</dbReference>
<dbReference type="PANTHER" id="PTHR32468:SF145">
    <property type="entry name" value="CATION_H(+) ANTIPORTER 28"/>
    <property type="match status" value="1"/>
</dbReference>
<proteinExistence type="inferred from homology"/>
<feature type="transmembrane region" description="Helical" evidence="12">
    <location>
        <begin position="292"/>
        <end position="314"/>
    </location>
</feature>
<dbReference type="AlphaFoldDB" id="A0AAV9A6F6"/>
<keyword evidence="8 12" id="KW-1133">Transmembrane helix</keyword>
<evidence type="ECO:0000256" key="12">
    <source>
        <dbReference type="SAM" id="Phobius"/>
    </source>
</evidence>
<evidence type="ECO:0000313" key="16">
    <source>
        <dbReference type="EMBL" id="KAK1259802.1"/>
    </source>
</evidence>
<dbReference type="Proteomes" id="UP001179952">
    <property type="component" value="Unassembled WGS sequence"/>
</dbReference>
<evidence type="ECO:0000256" key="9">
    <source>
        <dbReference type="ARBA" id="ARBA00023065"/>
    </source>
</evidence>
<evidence type="ECO:0000256" key="11">
    <source>
        <dbReference type="ARBA" id="ARBA00038341"/>
    </source>
</evidence>
<dbReference type="PANTHER" id="PTHR32468">
    <property type="entry name" value="CATION/H + ANTIPORTER"/>
    <property type="match status" value="1"/>
</dbReference>
<keyword evidence="10 12" id="KW-0472">Membrane</keyword>
<feature type="domain" description="Cation/H+ exchanger transmembrane" evidence="13">
    <location>
        <begin position="43"/>
        <end position="410"/>
    </location>
</feature>
<feature type="transmembrane region" description="Helical" evidence="12">
    <location>
        <begin position="28"/>
        <end position="49"/>
    </location>
</feature>
<evidence type="ECO:0000256" key="4">
    <source>
        <dbReference type="ARBA" id="ARBA00022448"/>
    </source>
</evidence>
<comment type="similarity">
    <text evidence="11">Belongs to the monovalent cation:proton antiporter 2 (CPA2) transporter (TC 2.A.37) family. CHX (TC 2.A.37.4) subfamily.</text>
</comment>
<evidence type="ECO:0000259" key="14">
    <source>
        <dbReference type="Pfam" id="PF23256"/>
    </source>
</evidence>
<keyword evidence="9" id="KW-0406">Ion transport</keyword>
<keyword evidence="7" id="KW-0630">Potassium</keyword>